<dbReference type="Proteomes" id="UP000790709">
    <property type="component" value="Unassembled WGS sequence"/>
</dbReference>
<keyword evidence="2" id="KW-1185">Reference proteome</keyword>
<evidence type="ECO:0000313" key="2">
    <source>
        <dbReference type="Proteomes" id="UP000790709"/>
    </source>
</evidence>
<reference evidence="1" key="1">
    <citation type="journal article" date="2021" name="New Phytol.">
        <title>Evolutionary innovations through gain and loss of genes in the ectomycorrhizal Boletales.</title>
        <authorList>
            <person name="Wu G."/>
            <person name="Miyauchi S."/>
            <person name="Morin E."/>
            <person name="Kuo A."/>
            <person name="Drula E."/>
            <person name="Varga T."/>
            <person name="Kohler A."/>
            <person name="Feng B."/>
            <person name="Cao Y."/>
            <person name="Lipzen A."/>
            <person name="Daum C."/>
            <person name="Hundley H."/>
            <person name="Pangilinan J."/>
            <person name="Johnson J."/>
            <person name="Barry K."/>
            <person name="LaButti K."/>
            <person name="Ng V."/>
            <person name="Ahrendt S."/>
            <person name="Min B."/>
            <person name="Choi I.G."/>
            <person name="Park H."/>
            <person name="Plett J.M."/>
            <person name="Magnuson J."/>
            <person name="Spatafora J.W."/>
            <person name="Nagy L.G."/>
            <person name="Henrissat B."/>
            <person name="Grigoriev I.V."/>
            <person name="Yang Z.L."/>
            <person name="Xu J."/>
            <person name="Martin F.M."/>
        </authorList>
    </citation>
    <scope>NUCLEOTIDE SEQUENCE</scope>
    <source>
        <strain evidence="1">KUC20120723A-06</strain>
    </source>
</reference>
<gene>
    <name evidence="1" type="ORF">BV22DRAFT_907741</name>
</gene>
<comment type="caution">
    <text evidence="1">The sequence shown here is derived from an EMBL/GenBank/DDBJ whole genome shotgun (WGS) entry which is preliminary data.</text>
</comment>
<evidence type="ECO:0000313" key="1">
    <source>
        <dbReference type="EMBL" id="KAH7918478.1"/>
    </source>
</evidence>
<protein>
    <submittedName>
        <fullName evidence="1">Uncharacterized protein</fullName>
    </submittedName>
</protein>
<sequence length="156" mass="17318">MSSSDQQVQSQDPQPTQPVHVFYCKVCTFPVEYCEFGSSLTRCKEWLSEDNAAMFDKFYSDALQTKIGTLVPGRCYTGDTDTKRTGNLVRCTSPSALGPTRDDIGDVWDSLSHLSSAQALDIEPGSIDRSRPVMETYLGHGRPPDAPCFSFRRATH</sequence>
<proteinExistence type="predicted"/>
<name>A0ACB8B0V3_9AGAM</name>
<accession>A0ACB8B0V3</accession>
<organism evidence="1 2">
    <name type="scientific">Leucogyrophana mollusca</name>
    <dbReference type="NCBI Taxonomy" id="85980"/>
    <lineage>
        <taxon>Eukaryota</taxon>
        <taxon>Fungi</taxon>
        <taxon>Dikarya</taxon>
        <taxon>Basidiomycota</taxon>
        <taxon>Agaricomycotina</taxon>
        <taxon>Agaricomycetes</taxon>
        <taxon>Agaricomycetidae</taxon>
        <taxon>Boletales</taxon>
        <taxon>Boletales incertae sedis</taxon>
        <taxon>Leucogyrophana</taxon>
    </lineage>
</organism>
<dbReference type="EMBL" id="MU266782">
    <property type="protein sequence ID" value="KAH7918478.1"/>
    <property type="molecule type" value="Genomic_DNA"/>
</dbReference>